<feature type="compositionally biased region" description="Polar residues" evidence="2">
    <location>
        <begin position="243"/>
        <end position="257"/>
    </location>
</feature>
<dbReference type="InterPro" id="IPR008532">
    <property type="entry name" value="NFACT_RNA-bd"/>
</dbReference>
<dbReference type="InterPro" id="IPR039730">
    <property type="entry name" value="Jlp2/Ccd25"/>
</dbReference>
<name>A0ABD3PB88_9STRA</name>
<feature type="compositionally biased region" description="Acidic residues" evidence="2">
    <location>
        <begin position="259"/>
        <end position="268"/>
    </location>
</feature>
<feature type="domain" description="NFACT RNA-binding" evidence="3">
    <location>
        <begin position="57"/>
        <end position="165"/>
    </location>
</feature>
<proteinExistence type="inferred from homology"/>
<dbReference type="EMBL" id="JABMIG020000218">
    <property type="protein sequence ID" value="KAL3785262.1"/>
    <property type="molecule type" value="Genomic_DNA"/>
</dbReference>
<gene>
    <name evidence="4" type="ORF">HJC23_002717</name>
</gene>
<keyword evidence="5" id="KW-1185">Reference proteome</keyword>
<evidence type="ECO:0000259" key="3">
    <source>
        <dbReference type="Pfam" id="PF05670"/>
    </source>
</evidence>
<feature type="compositionally biased region" description="Basic and acidic residues" evidence="2">
    <location>
        <begin position="215"/>
        <end position="239"/>
    </location>
</feature>
<feature type="region of interest" description="Disordered" evidence="2">
    <location>
        <begin position="215"/>
        <end position="268"/>
    </location>
</feature>
<sequence>MVLQYGPPGSLLYLEEGSVRRGLLSSHHPFADSLIAGERPKQLAHAGKPENKPKLKMVYYFTTRCGNYVIYMGKDKYENEDLIKYGHPEDCWFHVDDLSSAHVYLRLKPGMTLDDIPEDCLMDCCSLVKANSIVGCKKSSVYVVYTRWKNLKKTSSMVDGQVGFHRPENVRRTKVDKNNSIVNQLNKTKEERYPNLAKEQKDRLDDIQAEIKAKRRAQDKAKRLEELEKAREKEERSYDRMMQNMTSNTEMNATADSTAAEEFEDDFM</sequence>
<evidence type="ECO:0000256" key="1">
    <source>
        <dbReference type="ARBA" id="ARBA00008998"/>
    </source>
</evidence>
<dbReference type="Proteomes" id="UP001516023">
    <property type="component" value="Unassembled WGS sequence"/>
</dbReference>
<reference evidence="4 5" key="1">
    <citation type="journal article" date="2020" name="G3 (Bethesda)">
        <title>Improved Reference Genome for Cyclotella cryptica CCMP332, a Model for Cell Wall Morphogenesis, Salinity Adaptation, and Lipid Production in Diatoms (Bacillariophyta).</title>
        <authorList>
            <person name="Roberts W.R."/>
            <person name="Downey K.M."/>
            <person name="Ruck E.C."/>
            <person name="Traller J.C."/>
            <person name="Alverson A.J."/>
        </authorList>
    </citation>
    <scope>NUCLEOTIDE SEQUENCE [LARGE SCALE GENOMIC DNA]</scope>
    <source>
        <strain evidence="4 5">CCMP332</strain>
    </source>
</reference>
<comment type="caution">
    <text evidence="4">The sequence shown here is derived from an EMBL/GenBank/DDBJ whole genome shotgun (WGS) entry which is preliminary data.</text>
</comment>
<dbReference type="PANTHER" id="PTHR13049">
    <property type="entry name" value="DUF814-RELATED"/>
    <property type="match status" value="1"/>
</dbReference>
<evidence type="ECO:0000256" key="2">
    <source>
        <dbReference type="SAM" id="MobiDB-lite"/>
    </source>
</evidence>
<comment type="similarity">
    <text evidence="1">Belongs to the CCDC25 family.</text>
</comment>
<organism evidence="4 5">
    <name type="scientific">Cyclotella cryptica</name>
    <dbReference type="NCBI Taxonomy" id="29204"/>
    <lineage>
        <taxon>Eukaryota</taxon>
        <taxon>Sar</taxon>
        <taxon>Stramenopiles</taxon>
        <taxon>Ochrophyta</taxon>
        <taxon>Bacillariophyta</taxon>
        <taxon>Coscinodiscophyceae</taxon>
        <taxon>Thalassiosirophycidae</taxon>
        <taxon>Stephanodiscales</taxon>
        <taxon>Stephanodiscaceae</taxon>
        <taxon>Cyclotella</taxon>
    </lineage>
</organism>
<protein>
    <recommendedName>
        <fullName evidence="3">NFACT RNA-binding domain-containing protein</fullName>
    </recommendedName>
</protein>
<accession>A0ABD3PB88</accession>
<dbReference type="AlphaFoldDB" id="A0ABD3PB88"/>
<dbReference type="Pfam" id="PF05670">
    <property type="entry name" value="NFACT-R_1"/>
    <property type="match status" value="1"/>
</dbReference>
<evidence type="ECO:0000313" key="5">
    <source>
        <dbReference type="Proteomes" id="UP001516023"/>
    </source>
</evidence>
<evidence type="ECO:0000313" key="4">
    <source>
        <dbReference type="EMBL" id="KAL3785262.1"/>
    </source>
</evidence>
<dbReference type="PANTHER" id="PTHR13049:SF2">
    <property type="entry name" value="COILED-COIL DOMAIN-CONTAINING PROTEIN 25"/>
    <property type="match status" value="1"/>
</dbReference>